<dbReference type="KEGG" id="cps:CPS_1631"/>
<reference evidence="3" key="1">
    <citation type="journal article" date="2005" name="Proc. Natl. Acad. Sci. U.S.A.">
        <title>The psychrophilic lifestyle as revealed by the genome sequence of Colwellia psychrerythraea 34H through genomic and proteomic analyses.</title>
        <authorList>
            <person name="Methe B.A."/>
            <person name="Nelson K.E."/>
            <person name="Deming J.W."/>
            <person name="Momen B."/>
            <person name="Melamud E."/>
            <person name="Zhang X."/>
            <person name="Moult J."/>
            <person name="Madupu R."/>
            <person name="Nelson W.C."/>
            <person name="Dodson R.J."/>
            <person name="Brinkac L.M."/>
            <person name="Daugherty S.C."/>
            <person name="Durkin A.S."/>
            <person name="DeBoy R.T."/>
            <person name="Kolonay J.F."/>
            <person name="Sullivan S.A."/>
            <person name="Zhou L."/>
            <person name="Davidsen T.M."/>
            <person name="Wu M."/>
            <person name="Huston A.L."/>
            <person name="Lewis M."/>
            <person name="Weaver B."/>
            <person name="Weidman J.F."/>
            <person name="Khouri H."/>
            <person name="Utterback T.R."/>
            <person name="Feldblyum T.V."/>
            <person name="Fraser C.M."/>
        </authorList>
    </citation>
    <scope>NUCLEOTIDE SEQUENCE [LARGE SCALE GENOMIC DNA]</scope>
    <source>
        <strain evidence="3">34H</strain>
    </source>
</reference>
<dbReference type="InterPro" id="IPR001584">
    <property type="entry name" value="Integrase_cat-core"/>
</dbReference>
<feature type="region of interest" description="Disordered" evidence="1">
    <location>
        <begin position="648"/>
        <end position="685"/>
    </location>
</feature>
<feature type="region of interest" description="Disordered" evidence="1">
    <location>
        <begin position="563"/>
        <end position="597"/>
    </location>
</feature>
<proteinExistence type="predicted"/>
<feature type="compositionally biased region" description="Basic and acidic residues" evidence="1">
    <location>
        <begin position="579"/>
        <end position="597"/>
    </location>
</feature>
<dbReference type="InterPro" id="IPR036397">
    <property type="entry name" value="RNaseH_sf"/>
</dbReference>
<protein>
    <recommendedName>
        <fullName evidence="2">Integrase catalytic domain-containing protein</fullName>
    </recommendedName>
</protein>
<dbReference type="Proteomes" id="UP000000547">
    <property type="component" value="Chromosome"/>
</dbReference>
<accession>Q484Z6</accession>
<gene>
    <name evidence="3" type="ordered locus">CPS_1631</name>
</gene>
<dbReference type="SUPFAM" id="SSF53098">
    <property type="entry name" value="Ribonuclease H-like"/>
    <property type="match status" value="1"/>
</dbReference>
<dbReference type="InterPro" id="IPR012337">
    <property type="entry name" value="RNaseH-like_sf"/>
</dbReference>
<organism evidence="3 4">
    <name type="scientific">Colwellia psychrerythraea (strain 34H / ATCC BAA-681)</name>
    <name type="common">Vibrio psychroerythus</name>
    <dbReference type="NCBI Taxonomy" id="167879"/>
    <lineage>
        <taxon>Bacteria</taxon>
        <taxon>Pseudomonadati</taxon>
        <taxon>Pseudomonadota</taxon>
        <taxon>Gammaproteobacteria</taxon>
        <taxon>Alteromonadales</taxon>
        <taxon>Colwelliaceae</taxon>
        <taxon>Colwellia</taxon>
    </lineage>
</organism>
<name>Q484Z6_COLP3</name>
<evidence type="ECO:0000313" key="3">
    <source>
        <dbReference type="EMBL" id="AAZ24935.1"/>
    </source>
</evidence>
<dbReference type="AlphaFoldDB" id="Q484Z6"/>
<evidence type="ECO:0000259" key="2">
    <source>
        <dbReference type="PROSITE" id="PS50994"/>
    </source>
</evidence>
<dbReference type="PROSITE" id="PS50994">
    <property type="entry name" value="INTEGRASE"/>
    <property type="match status" value="1"/>
</dbReference>
<dbReference type="EMBL" id="CP000083">
    <property type="protein sequence ID" value="AAZ24935.1"/>
    <property type="molecule type" value="Genomic_DNA"/>
</dbReference>
<dbReference type="HOGENOM" id="CLU_401557_0_0_6"/>
<evidence type="ECO:0000256" key="1">
    <source>
        <dbReference type="SAM" id="MobiDB-lite"/>
    </source>
</evidence>
<dbReference type="Gene3D" id="3.30.420.10">
    <property type="entry name" value="Ribonuclease H-like superfamily/Ribonuclease H"/>
    <property type="match status" value="1"/>
</dbReference>
<dbReference type="GO" id="GO:0003676">
    <property type="term" value="F:nucleic acid binding"/>
    <property type="evidence" value="ECO:0007669"/>
    <property type="project" value="InterPro"/>
</dbReference>
<feature type="domain" description="Integrase catalytic" evidence="2">
    <location>
        <begin position="250"/>
        <end position="452"/>
    </location>
</feature>
<dbReference type="RefSeq" id="WP_011042463.1">
    <property type="nucleotide sequence ID" value="NC_003910.7"/>
</dbReference>
<evidence type="ECO:0000313" key="4">
    <source>
        <dbReference type="Proteomes" id="UP000000547"/>
    </source>
</evidence>
<dbReference type="GO" id="GO:0015074">
    <property type="term" value="P:DNA integration"/>
    <property type="evidence" value="ECO:0007669"/>
    <property type="project" value="InterPro"/>
</dbReference>
<dbReference type="STRING" id="167879.CPS_1631"/>
<sequence>MSSRPSFKYREFNIPNHGLCRVIQDKNEKIGFEEVANTQNAYYVSRDYFTSNLNDDVITAAPAANDEVILTNRIKRHVEKRKHTLNILEELVINGHKATSEITYELLKQQLLKLYGETETIWAHSTVCEWWREYKKTKNIAKSVGQDPVVRKRISERQEELIFKHLETVFLTKDTFSDSVSEAHSSYSKDEYFENSDEEPVSYSTFIRRRNEILDVIKVFATGSDAEKRRKAYRYKGKMKVERVLERVEQDASPYNLSLLDDNGKTTEGVQLFAAVDCKSNYPMGVYVKFGKGESSEDYQRLFREIITGTCPTLNANGIPYCIVGDNSGGARATNTREVYHNSKVKYHTLSPHTPWGKGHIEGLFNIWEKNFFRNFSHVYTDTKGNKVQVTGIPGYLPDSEDYRVHKTQKDRAVMKKSEFLRCLNIYLSQYINTTQPELGGRTPQQVWNEGIAEQNPPKLTVNDLNYAFMLSSTSVDRTLYETGTVYFDNAFYQHEELKDLHNELSTKGHKEIIVNVYHSRWDVRTIKVVGQNPTGQGTVVIYPERITHLEMDSEIPFGTDKPVKVEKPYFPPTETDAPLDKKKKEKKNKAEETKEEDFQKRKVEAFDLDNQIVPSLSAMIQASNAIFNTSVPVNSTANFFMKRRNKRKEHNIENDLQSKLFDEHENPPTESDLNKWGYDEDIKT</sequence>